<gene>
    <name evidence="1" type="ordered locus">Dred_0992</name>
</gene>
<sequence length="80" mass="9474">MVEREEASRKERSDKKWEYPLRLDKQIEAEVKALALNVGKPIGQVLDRLITAALHNEEILNNIYAMWPPKDLFIMVRRRE</sequence>
<dbReference type="HOGENOM" id="CLU_2584064_0_0_9"/>
<name>A4J374_DESRM</name>
<evidence type="ECO:0000313" key="1">
    <source>
        <dbReference type="EMBL" id="ABO49527.1"/>
    </source>
</evidence>
<dbReference type="RefSeq" id="WP_011877356.1">
    <property type="nucleotide sequence ID" value="NC_009253.1"/>
</dbReference>
<proteinExistence type="predicted"/>
<organism evidence="1 2">
    <name type="scientific">Desulforamulus reducens (strain ATCC BAA-1160 / DSM 100696 / MI-1)</name>
    <name type="common">Desulfotomaculum reducens</name>
    <dbReference type="NCBI Taxonomy" id="349161"/>
    <lineage>
        <taxon>Bacteria</taxon>
        <taxon>Bacillati</taxon>
        <taxon>Bacillota</taxon>
        <taxon>Clostridia</taxon>
        <taxon>Eubacteriales</taxon>
        <taxon>Peptococcaceae</taxon>
        <taxon>Desulforamulus</taxon>
    </lineage>
</organism>
<accession>A4J374</accession>
<dbReference type="Proteomes" id="UP000001556">
    <property type="component" value="Chromosome"/>
</dbReference>
<dbReference type="AlphaFoldDB" id="A4J374"/>
<protein>
    <submittedName>
        <fullName evidence="1">Uncharacterized protein</fullName>
    </submittedName>
</protein>
<dbReference type="STRING" id="349161.Dred_0992"/>
<dbReference type="KEGG" id="drm:Dred_0992"/>
<keyword evidence="2" id="KW-1185">Reference proteome</keyword>
<evidence type="ECO:0000313" key="2">
    <source>
        <dbReference type="Proteomes" id="UP000001556"/>
    </source>
</evidence>
<reference evidence="1 2" key="1">
    <citation type="submission" date="2007-03" db="EMBL/GenBank/DDBJ databases">
        <title>Complete sequence of Desulfotomaculum reducens MI-1.</title>
        <authorList>
            <consortium name="US DOE Joint Genome Institute"/>
            <person name="Copeland A."/>
            <person name="Lucas S."/>
            <person name="Lapidus A."/>
            <person name="Barry K."/>
            <person name="Detter J.C."/>
            <person name="Glavina del Rio T."/>
            <person name="Hammon N."/>
            <person name="Israni S."/>
            <person name="Dalin E."/>
            <person name="Tice H."/>
            <person name="Pitluck S."/>
            <person name="Sims D."/>
            <person name="Brettin T."/>
            <person name="Bruce D."/>
            <person name="Han C."/>
            <person name="Tapia R."/>
            <person name="Schmutz J."/>
            <person name="Larimer F."/>
            <person name="Land M."/>
            <person name="Hauser L."/>
            <person name="Kyrpides N."/>
            <person name="Kim E."/>
            <person name="Tebo B.M."/>
            <person name="Richardson P."/>
        </authorList>
    </citation>
    <scope>NUCLEOTIDE SEQUENCE [LARGE SCALE GENOMIC DNA]</scope>
    <source>
        <strain evidence="1 2">MI-1</strain>
    </source>
</reference>
<dbReference type="EMBL" id="CP000612">
    <property type="protein sequence ID" value="ABO49527.1"/>
    <property type="molecule type" value="Genomic_DNA"/>
</dbReference>